<name>A0A4Y2JPL4_ARAVE</name>
<protein>
    <submittedName>
        <fullName evidence="1">Uncharacterized protein</fullName>
    </submittedName>
</protein>
<accession>A0A4Y2JPL4</accession>
<keyword evidence="2" id="KW-1185">Reference proteome</keyword>
<proteinExistence type="predicted"/>
<comment type="caution">
    <text evidence="1">The sequence shown here is derived from an EMBL/GenBank/DDBJ whole genome shotgun (WGS) entry which is preliminary data.</text>
</comment>
<evidence type="ECO:0000313" key="1">
    <source>
        <dbReference type="EMBL" id="GBM91418.1"/>
    </source>
</evidence>
<dbReference type="OrthoDB" id="616263at2759"/>
<reference evidence="1 2" key="1">
    <citation type="journal article" date="2019" name="Sci. Rep.">
        <title>Orb-weaving spider Araneus ventricosus genome elucidates the spidroin gene catalogue.</title>
        <authorList>
            <person name="Kono N."/>
            <person name="Nakamura H."/>
            <person name="Ohtoshi R."/>
            <person name="Moran D.A.P."/>
            <person name="Shinohara A."/>
            <person name="Yoshida Y."/>
            <person name="Fujiwara M."/>
            <person name="Mori M."/>
            <person name="Tomita M."/>
            <person name="Arakawa K."/>
        </authorList>
    </citation>
    <scope>NUCLEOTIDE SEQUENCE [LARGE SCALE GENOMIC DNA]</scope>
</reference>
<evidence type="ECO:0000313" key="2">
    <source>
        <dbReference type="Proteomes" id="UP000499080"/>
    </source>
</evidence>
<gene>
    <name evidence="1" type="ORF">AVEN_69176_1</name>
</gene>
<sequence length="93" mass="10274">MSWRPLLCGGLALSSKNPLNSRALGGPYNPIRLFLFSCIEVGTIGTFPRVKTGVKAVKNFPQSLGTDFYQDGFLKLISLYDKTINVGDEYVEK</sequence>
<organism evidence="1 2">
    <name type="scientific">Araneus ventricosus</name>
    <name type="common">Orbweaver spider</name>
    <name type="synonym">Epeira ventricosa</name>
    <dbReference type="NCBI Taxonomy" id="182803"/>
    <lineage>
        <taxon>Eukaryota</taxon>
        <taxon>Metazoa</taxon>
        <taxon>Ecdysozoa</taxon>
        <taxon>Arthropoda</taxon>
        <taxon>Chelicerata</taxon>
        <taxon>Arachnida</taxon>
        <taxon>Araneae</taxon>
        <taxon>Araneomorphae</taxon>
        <taxon>Entelegynae</taxon>
        <taxon>Araneoidea</taxon>
        <taxon>Araneidae</taxon>
        <taxon>Araneus</taxon>
    </lineage>
</organism>
<dbReference type="Proteomes" id="UP000499080">
    <property type="component" value="Unassembled WGS sequence"/>
</dbReference>
<dbReference type="AlphaFoldDB" id="A0A4Y2JPL4"/>
<dbReference type="EMBL" id="BGPR01268317">
    <property type="protein sequence ID" value="GBM91418.1"/>
    <property type="molecule type" value="Genomic_DNA"/>
</dbReference>